<accession>A0A5M6IQQ5</accession>
<dbReference type="OrthoDB" id="4471305at2"/>
<dbReference type="GO" id="GO:0004321">
    <property type="term" value="F:fatty-acyl-CoA synthase activity"/>
    <property type="evidence" value="ECO:0007669"/>
    <property type="project" value="TreeGrafter"/>
</dbReference>
<keyword evidence="4" id="KW-0067">ATP-binding</keyword>
<dbReference type="GO" id="GO:0015645">
    <property type="term" value="F:fatty acid ligase activity"/>
    <property type="evidence" value="ECO:0007669"/>
    <property type="project" value="TreeGrafter"/>
</dbReference>
<organism evidence="7 8">
    <name type="scientific">Rhodovastum atsumiense</name>
    <dbReference type="NCBI Taxonomy" id="504468"/>
    <lineage>
        <taxon>Bacteria</taxon>
        <taxon>Pseudomonadati</taxon>
        <taxon>Pseudomonadota</taxon>
        <taxon>Alphaproteobacteria</taxon>
        <taxon>Acetobacterales</taxon>
        <taxon>Acetobacteraceae</taxon>
        <taxon>Rhodovastum</taxon>
    </lineage>
</organism>
<evidence type="ECO:0000313" key="7">
    <source>
        <dbReference type="EMBL" id="KAA5610606.1"/>
    </source>
</evidence>
<sequence>MSEYAQGPGHPPRGPDYQDAVAAFRLQALAASLRGSLETGLNACVECCDRHADDPTRIALLWESHDGRSETLTFAALKERAARFAGFLRARGVQPGEVVAGMLPRVPDLLAVILGTWRAGAVYQPLFTAFGPKAIEQRLQTSGAMLVVTDPVNRPKLDEIPGAPPVAVIGGTGIRAGDFDLAAELARQAPEFAPVPRRGEDLFLMLSTSGTTGLPKGVPVPLKALLSFAVYMRDAVDLRPEDRFWNIADPGWAYGLYYAVTGPLLLGHATTFYDGPFTVESTYRLIAKHGITNLAGAPTAYRLLIAAGPEAARPVKGQLRAVSSAGEPLNPEVIRWFAEHLAAPIYDHYGQTELGMVVCNHHALSHPVRPGSAGLAMPGYRVAVLDEQNRELPPHQPGVLAIDMTRSPLLWFGGYWQQPTPAIEGGYYRTGDVVELGEDGSIAFVGRADDVITSAGYRIGPFDVESALIEHPAVIEAAVVGKPDPERTEIVKAFVVLADGYAPSEELGEELRQHVKRRLSAHAYPREVAFVPSLPKTPSGKLQRFMLRNQEVAASRPVSA</sequence>
<dbReference type="InterPro" id="IPR000873">
    <property type="entry name" value="AMP-dep_synth/lig_dom"/>
</dbReference>
<feature type="domain" description="AMP-dependent synthetase/ligase" evidence="5">
    <location>
        <begin position="53"/>
        <end position="403"/>
    </location>
</feature>
<evidence type="ECO:0000256" key="2">
    <source>
        <dbReference type="ARBA" id="ARBA00022598"/>
    </source>
</evidence>
<evidence type="ECO:0000256" key="1">
    <source>
        <dbReference type="ARBA" id="ARBA00006432"/>
    </source>
</evidence>
<dbReference type="Pfam" id="PF00501">
    <property type="entry name" value="AMP-binding"/>
    <property type="match status" value="1"/>
</dbReference>
<gene>
    <name evidence="7" type="ORF">F1189_18455</name>
</gene>
<reference evidence="7 8" key="1">
    <citation type="submission" date="2019-09" db="EMBL/GenBank/DDBJ databases">
        <title>Genome sequence of Rhodovastum atsumiense, a diverse member of the Acetobacteraceae family of non-sulfur purple photosynthetic bacteria.</title>
        <authorList>
            <person name="Meyer T."/>
            <person name="Kyndt J."/>
        </authorList>
    </citation>
    <scope>NUCLEOTIDE SEQUENCE [LARGE SCALE GENOMIC DNA]</scope>
    <source>
        <strain evidence="7 8">DSM 21279</strain>
    </source>
</reference>
<comment type="caution">
    <text evidence="7">The sequence shown here is derived from an EMBL/GenBank/DDBJ whole genome shotgun (WGS) entry which is preliminary data.</text>
</comment>
<dbReference type="PANTHER" id="PTHR43605">
    <property type="entry name" value="ACYL-COENZYME A SYNTHETASE"/>
    <property type="match status" value="1"/>
</dbReference>
<feature type="domain" description="AMP-binding enzyme C-terminal" evidence="6">
    <location>
        <begin position="464"/>
        <end position="541"/>
    </location>
</feature>
<dbReference type="GO" id="GO:0016405">
    <property type="term" value="F:CoA-ligase activity"/>
    <property type="evidence" value="ECO:0007669"/>
    <property type="project" value="UniProtKB-ARBA"/>
</dbReference>
<dbReference type="AlphaFoldDB" id="A0A5M6IQQ5"/>
<keyword evidence="8" id="KW-1185">Reference proteome</keyword>
<protein>
    <submittedName>
        <fullName evidence="7">AMP-binding protein</fullName>
    </submittedName>
</protein>
<evidence type="ECO:0000259" key="6">
    <source>
        <dbReference type="Pfam" id="PF13193"/>
    </source>
</evidence>
<dbReference type="Gene3D" id="3.30.300.30">
    <property type="match status" value="1"/>
</dbReference>
<evidence type="ECO:0000259" key="5">
    <source>
        <dbReference type="Pfam" id="PF00501"/>
    </source>
</evidence>
<dbReference type="GO" id="GO:0006633">
    <property type="term" value="P:fatty acid biosynthetic process"/>
    <property type="evidence" value="ECO:0007669"/>
    <property type="project" value="TreeGrafter"/>
</dbReference>
<dbReference type="PANTHER" id="PTHR43605:SF10">
    <property type="entry name" value="ACYL-COA SYNTHETASE MEDIUM CHAIN FAMILY MEMBER 3"/>
    <property type="match status" value="1"/>
</dbReference>
<evidence type="ECO:0000256" key="4">
    <source>
        <dbReference type="ARBA" id="ARBA00022840"/>
    </source>
</evidence>
<dbReference type="RefSeq" id="WP_150042340.1">
    <property type="nucleotide sequence ID" value="NZ_OW485601.1"/>
</dbReference>
<dbReference type="InterPro" id="IPR045851">
    <property type="entry name" value="AMP-bd_C_sf"/>
</dbReference>
<evidence type="ECO:0000256" key="3">
    <source>
        <dbReference type="ARBA" id="ARBA00022741"/>
    </source>
</evidence>
<name>A0A5M6IQQ5_9PROT</name>
<dbReference type="InterPro" id="IPR042099">
    <property type="entry name" value="ANL_N_sf"/>
</dbReference>
<dbReference type="Pfam" id="PF13193">
    <property type="entry name" value="AMP-binding_C"/>
    <property type="match status" value="1"/>
</dbReference>
<proteinExistence type="inferred from homology"/>
<dbReference type="Proteomes" id="UP000325255">
    <property type="component" value="Unassembled WGS sequence"/>
</dbReference>
<evidence type="ECO:0000313" key="8">
    <source>
        <dbReference type="Proteomes" id="UP000325255"/>
    </source>
</evidence>
<dbReference type="SUPFAM" id="SSF56801">
    <property type="entry name" value="Acetyl-CoA synthetase-like"/>
    <property type="match status" value="1"/>
</dbReference>
<comment type="similarity">
    <text evidence="1">Belongs to the ATP-dependent AMP-binding enzyme family.</text>
</comment>
<dbReference type="EMBL" id="VWPK01000030">
    <property type="protein sequence ID" value="KAA5610606.1"/>
    <property type="molecule type" value="Genomic_DNA"/>
</dbReference>
<dbReference type="InterPro" id="IPR025110">
    <property type="entry name" value="AMP-bd_C"/>
</dbReference>
<keyword evidence="3" id="KW-0547">Nucleotide-binding</keyword>
<dbReference type="Gene3D" id="3.40.50.12780">
    <property type="entry name" value="N-terminal domain of ligase-like"/>
    <property type="match status" value="1"/>
</dbReference>
<dbReference type="FunFam" id="3.30.300.30:FF:000005">
    <property type="entry name" value="Acyl-coenzyme A synthetase ACSM5, mitochondrial"/>
    <property type="match status" value="1"/>
</dbReference>
<dbReference type="InterPro" id="IPR051087">
    <property type="entry name" value="Mitochondrial_ACSM"/>
</dbReference>
<dbReference type="GO" id="GO:0005524">
    <property type="term" value="F:ATP binding"/>
    <property type="evidence" value="ECO:0007669"/>
    <property type="project" value="UniProtKB-KW"/>
</dbReference>
<keyword evidence="2" id="KW-0436">Ligase</keyword>
<dbReference type="GO" id="GO:0006637">
    <property type="term" value="P:acyl-CoA metabolic process"/>
    <property type="evidence" value="ECO:0007669"/>
    <property type="project" value="TreeGrafter"/>
</dbReference>